<dbReference type="AlphaFoldDB" id="A0ABD5YRF1"/>
<keyword evidence="5" id="KW-1185">Reference proteome</keyword>
<accession>A0ABD5YRF1</accession>
<evidence type="ECO:0000259" key="1">
    <source>
        <dbReference type="Pfam" id="PF09414"/>
    </source>
</evidence>
<evidence type="ECO:0000313" key="2">
    <source>
        <dbReference type="EMBL" id="MFC7188406.1"/>
    </source>
</evidence>
<organism evidence="4 5">
    <name type="scientific">Halocatena marina</name>
    <dbReference type="NCBI Taxonomy" id="2934937"/>
    <lineage>
        <taxon>Archaea</taxon>
        <taxon>Methanobacteriati</taxon>
        <taxon>Methanobacteriota</taxon>
        <taxon>Stenosarchaea group</taxon>
        <taxon>Halobacteria</taxon>
        <taxon>Halobacteriales</taxon>
        <taxon>Natronomonadaceae</taxon>
        <taxon>Halocatena</taxon>
    </lineage>
</organism>
<dbReference type="Proteomes" id="UP001596417">
    <property type="component" value="Unassembled WGS sequence"/>
</dbReference>
<dbReference type="GO" id="GO:0016874">
    <property type="term" value="F:ligase activity"/>
    <property type="evidence" value="ECO:0007669"/>
    <property type="project" value="UniProtKB-KW"/>
</dbReference>
<dbReference type="EMBL" id="JBHTAX010000002">
    <property type="protein sequence ID" value="MFC7191984.1"/>
    <property type="molecule type" value="Genomic_DNA"/>
</dbReference>
<dbReference type="EMBL" id="JBHTAX010000001">
    <property type="protein sequence ID" value="MFC7191920.1"/>
    <property type="molecule type" value="Genomic_DNA"/>
</dbReference>
<dbReference type="EMBL" id="JBHTAX010000001">
    <property type="protein sequence ID" value="MFC7188406.1"/>
    <property type="molecule type" value="Genomic_DNA"/>
</dbReference>
<dbReference type="RefSeq" id="WP_390204224.1">
    <property type="nucleotide sequence ID" value="NZ_JBHTAX010000001.1"/>
</dbReference>
<proteinExistence type="predicted"/>
<keyword evidence="4" id="KW-0436">Ligase</keyword>
<reference evidence="4" key="1">
    <citation type="journal article" date="2014" name="Int. J. Syst. Evol. Microbiol.">
        <title>Complete genome sequence of Corynebacterium casei LMG S-19264T (=DSM 44701T), isolated from a smear-ripened cheese.</title>
        <authorList>
            <consortium name="US DOE Joint Genome Institute (JGI-PGF)"/>
            <person name="Walter F."/>
            <person name="Albersmeier A."/>
            <person name="Kalinowski J."/>
            <person name="Ruckert C."/>
        </authorList>
    </citation>
    <scope>NUCLEOTIDE SEQUENCE [LARGE SCALE GENOMIC DNA]</scope>
    <source>
        <strain evidence="4">NBRC 107106</strain>
    </source>
</reference>
<reference evidence="5" key="2">
    <citation type="journal article" date="2019" name="Int. J. Syst. Evol. Microbiol.">
        <title>The Global Catalogue of Microorganisms (GCM) 10K type strain sequencing project: providing services to taxonomists for standard genome sequencing and annotation.</title>
        <authorList>
            <consortium name="The Broad Institute Genomics Platform"/>
            <consortium name="The Broad Institute Genome Sequencing Center for Infectious Disease"/>
            <person name="Wu L."/>
            <person name="Ma J."/>
        </authorList>
    </citation>
    <scope>NUCLEOTIDE SEQUENCE [LARGE SCALE GENOMIC DNA]</scope>
    <source>
        <strain evidence="5">RDMS1</strain>
    </source>
</reference>
<protein>
    <submittedName>
        <fullName evidence="4">RNA ligase family protein</fullName>
    </submittedName>
</protein>
<dbReference type="InterPro" id="IPR021122">
    <property type="entry name" value="RNA_ligase_dom_REL/Rnl2"/>
</dbReference>
<sequence>MRKYEKIRRIGHRDNEELFDSGYIAVQEKMDGANFRIYINEDRELSFGSRNIDYRNVPDEDVDKNFRPAIEYIRDSARLTAVYDVVNNYGPVTLFGEAMHKHELDYDWDSTPRVLGFDVYSHLKDEYLQWTIAEEIFNRLNIETAPVLDFGPVDEITPSDYEEIESSYRDGIAEGVVFKNHSTQTRAKLITEAFAERKKNAKAGAQAGVPETKRCSCRNTSATTIAESRRS</sequence>
<feature type="domain" description="RNA ligase" evidence="1">
    <location>
        <begin position="23"/>
        <end position="189"/>
    </location>
</feature>
<comment type="caution">
    <text evidence="4">The sequence shown here is derived from an EMBL/GenBank/DDBJ whole genome shotgun (WGS) entry which is preliminary data.</text>
</comment>
<dbReference type="Gene3D" id="3.30.470.30">
    <property type="entry name" value="DNA ligase/mRNA capping enzyme"/>
    <property type="match status" value="1"/>
</dbReference>
<gene>
    <name evidence="2" type="ORF">ACFQL7_00070</name>
    <name evidence="3" type="ORF">ACFQL7_20420</name>
    <name evidence="4" type="ORF">ACFQL7_20755</name>
</gene>
<reference evidence="4" key="3">
    <citation type="submission" date="2024-09" db="EMBL/GenBank/DDBJ databases">
        <authorList>
            <person name="Sun Q."/>
        </authorList>
    </citation>
    <scope>NUCLEOTIDE SEQUENCE</scope>
    <source>
        <strain evidence="4">NBRC 107106</strain>
    </source>
</reference>
<dbReference type="SUPFAM" id="SSF56091">
    <property type="entry name" value="DNA ligase/mRNA capping enzyme, catalytic domain"/>
    <property type="match status" value="1"/>
</dbReference>
<dbReference type="Pfam" id="PF09414">
    <property type="entry name" value="RNA_ligase"/>
    <property type="match status" value="1"/>
</dbReference>
<evidence type="ECO:0000313" key="3">
    <source>
        <dbReference type="EMBL" id="MFC7191920.1"/>
    </source>
</evidence>
<evidence type="ECO:0000313" key="5">
    <source>
        <dbReference type="Proteomes" id="UP001596417"/>
    </source>
</evidence>
<evidence type="ECO:0000313" key="4">
    <source>
        <dbReference type="EMBL" id="MFC7191984.1"/>
    </source>
</evidence>
<name>A0ABD5YRF1_9EURY</name>